<organism evidence="9 12">
    <name type="scientific">Arthrobacter zhangbolii</name>
    <dbReference type="NCBI Taxonomy" id="2886936"/>
    <lineage>
        <taxon>Bacteria</taxon>
        <taxon>Bacillati</taxon>
        <taxon>Actinomycetota</taxon>
        <taxon>Actinomycetes</taxon>
        <taxon>Micrococcales</taxon>
        <taxon>Micrococcaceae</taxon>
        <taxon>Arthrobacter</taxon>
    </lineage>
</organism>
<dbReference type="PANTHER" id="PTHR43731">
    <property type="entry name" value="RHOMBOID PROTEASE"/>
    <property type="match status" value="1"/>
</dbReference>
<keyword evidence="3 7" id="KW-0812">Transmembrane</keyword>
<feature type="transmembrane region" description="Helical" evidence="7">
    <location>
        <begin position="157"/>
        <end position="176"/>
    </location>
</feature>
<proteinExistence type="inferred from homology"/>
<evidence type="ECO:0000256" key="3">
    <source>
        <dbReference type="ARBA" id="ARBA00022692"/>
    </source>
</evidence>
<comment type="subcellular location">
    <subcellularLocation>
        <location evidence="1">Membrane</location>
        <topology evidence="1">Multi-pass membrane protein</topology>
    </subcellularLocation>
</comment>
<evidence type="ECO:0000313" key="9">
    <source>
        <dbReference type="EMBL" id="MCC3272015.1"/>
    </source>
</evidence>
<keyword evidence="4" id="KW-0378">Hydrolase</keyword>
<evidence type="ECO:0000313" key="12">
    <source>
        <dbReference type="Proteomes" id="UP001155145"/>
    </source>
</evidence>
<dbReference type="Proteomes" id="UP001155145">
    <property type="component" value="Unassembled WGS sequence"/>
</dbReference>
<evidence type="ECO:0000256" key="5">
    <source>
        <dbReference type="ARBA" id="ARBA00022989"/>
    </source>
</evidence>
<evidence type="ECO:0000259" key="8">
    <source>
        <dbReference type="Pfam" id="PF01694"/>
    </source>
</evidence>
<keyword evidence="6 7" id="KW-0472">Membrane</keyword>
<evidence type="ECO:0000313" key="10">
    <source>
        <dbReference type="EMBL" id="UON92106.1"/>
    </source>
</evidence>
<dbReference type="InterPro" id="IPR022764">
    <property type="entry name" value="Peptidase_S54_rhomboid_dom"/>
</dbReference>
<feature type="transmembrane region" description="Helical" evidence="7">
    <location>
        <begin position="182"/>
        <end position="200"/>
    </location>
</feature>
<dbReference type="GO" id="GO:0004252">
    <property type="term" value="F:serine-type endopeptidase activity"/>
    <property type="evidence" value="ECO:0007669"/>
    <property type="project" value="InterPro"/>
</dbReference>
<accession>A0A9X1M6Y7</accession>
<keyword evidence="11" id="KW-1185">Reference proteome</keyword>
<feature type="transmembrane region" description="Helical" evidence="7">
    <location>
        <begin position="207"/>
        <end position="225"/>
    </location>
</feature>
<dbReference type="Gene3D" id="1.20.1540.10">
    <property type="entry name" value="Rhomboid-like"/>
    <property type="match status" value="1"/>
</dbReference>
<reference evidence="9" key="1">
    <citation type="submission" date="2021-10" db="EMBL/GenBank/DDBJ databases">
        <title>Novel species in genus Arthrobacter.</title>
        <authorList>
            <person name="Liu Y."/>
        </authorList>
    </citation>
    <scope>NUCLEOTIDE SEQUENCE</scope>
    <source>
        <strain evidence="9">Zg-Y462</strain>
        <strain evidence="11">zg-Y462</strain>
    </source>
</reference>
<evidence type="ECO:0000256" key="1">
    <source>
        <dbReference type="ARBA" id="ARBA00004141"/>
    </source>
</evidence>
<dbReference type="EMBL" id="CP094984">
    <property type="protein sequence ID" value="UON92106.1"/>
    <property type="molecule type" value="Genomic_DNA"/>
</dbReference>
<evidence type="ECO:0000256" key="6">
    <source>
        <dbReference type="ARBA" id="ARBA00023136"/>
    </source>
</evidence>
<dbReference type="InterPro" id="IPR050925">
    <property type="entry name" value="Rhomboid_protease_S54"/>
</dbReference>
<keyword evidence="9" id="KW-0645">Protease</keyword>
<evidence type="ECO:0000256" key="4">
    <source>
        <dbReference type="ARBA" id="ARBA00022801"/>
    </source>
</evidence>
<feature type="transmembrane region" description="Helical" evidence="7">
    <location>
        <begin position="261"/>
        <end position="283"/>
    </location>
</feature>
<dbReference type="SUPFAM" id="SSF144091">
    <property type="entry name" value="Rhomboid-like"/>
    <property type="match status" value="1"/>
</dbReference>
<protein>
    <submittedName>
        <fullName evidence="9">Rhomboid family intramembrane serine protease</fullName>
    </submittedName>
</protein>
<feature type="transmembrane region" description="Helical" evidence="7">
    <location>
        <begin position="231"/>
        <end position="249"/>
    </location>
</feature>
<dbReference type="Proteomes" id="UP000829758">
    <property type="component" value="Chromosome"/>
</dbReference>
<evidence type="ECO:0000256" key="2">
    <source>
        <dbReference type="ARBA" id="ARBA00009045"/>
    </source>
</evidence>
<evidence type="ECO:0000313" key="11">
    <source>
        <dbReference type="Proteomes" id="UP000829758"/>
    </source>
</evidence>
<dbReference type="AlphaFoldDB" id="A0A9X1M6Y7"/>
<dbReference type="GO" id="GO:0016020">
    <property type="term" value="C:membrane"/>
    <property type="evidence" value="ECO:0007669"/>
    <property type="project" value="UniProtKB-SubCell"/>
</dbReference>
<dbReference type="GO" id="GO:0006508">
    <property type="term" value="P:proteolysis"/>
    <property type="evidence" value="ECO:0007669"/>
    <property type="project" value="UniProtKB-KW"/>
</dbReference>
<feature type="domain" description="Peptidase S54 rhomboid" evidence="8">
    <location>
        <begin position="115"/>
        <end position="247"/>
    </location>
</feature>
<keyword evidence="5 7" id="KW-1133">Transmembrane helix</keyword>
<dbReference type="InterPro" id="IPR035952">
    <property type="entry name" value="Rhomboid-like_sf"/>
</dbReference>
<name>A0A9X1M6Y7_9MICC</name>
<feature type="transmembrane region" description="Helical" evidence="7">
    <location>
        <begin position="79"/>
        <end position="98"/>
    </location>
</feature>
<sequence length="286" mass="30595">MSYGVPAEVPASKVPVCPRHPDRVSYIRCQRCGRPACPECQHNAAVGVQCVDCFNAQKKDQPVYRTPYGGQVARNGKPVVTITIMAVCAAVFLLQQVVPSFTSAFQYVPWATDAEPWRMLTSAFLHSQTGIVHIAFNLYALWFLGRSLEPLFGRTRFALLYLISAFGGSVGVMYLAAANVAVVGASGAVFGLFGALFVVIRQRRGELRSLLILLGLNLVIGFVFPGIAWQAHVGGLLTGAACAAVLAYAPKGKHRTAIQFAGLAALALVLVAAAVLWAPPLWISPV</sequence>
<dbReference type="EMBL" id="JAJFZT010000002">
    <property type="protein sequence ID" value="MCC3272015.1"/>
    <property type="molecule type" value="Genomic_DNA"/>
</dbReference>
<comment type="similarity">
    <text evidence="2">Belongs to the peptidase S54 family.</text>
</comment>
<feature type="transmembrane region" description="Helical" evidence="7">
    <location>
        <begin position="123"/>
        <end position="145"/>
    </location>
</feature>
<dbReference type="PANTHER" id="PTHR43731:SF14">
    <property type="entry name" value="PRESENILIN-ASSOCIATED RHOMBOID-LIKE PROTEIN, MITOCHONDRIAL"/>
    <property type="match status" value="1"/>
</dbReference>
<evidence type="ECO:0000256" key="7">
    <source>
        <dbReference type="SAM" id="Phobius"/>
    </source>
</evidence>
<dbReference type="Pfam" id="PF01694">
    <property type="entry name" value="Rhomboid"/>
    <property type="match status" value="1"/>
</dbReference>
<gene>
    <name evidence="9" type="ORF">LJ755_04635</name>
    <name evidence="10" type="ORF">MUK71_00075</name>
</gene>